<dbReference type="AlphaFoldDB" id="A0A804MMS6"/>
<protein>
    <submittedName>
        <fullName evidence="2">Uncharacterized protein</fullName>
    </submittedName>
</protein>
<dbReference type="InParanoid" id="A0A804MMS6"/>
<reference evidence="2" key="3">
    <citation type="submission" date="2021-05" db="UniProtKB">
        <authorList>
            <consortium name="EnsemblPlants"/>
        </authorList>
    </citation>
    <scope>IDENTIFICATION</scope>
    <source>
        <strain evidence="2">cv. B73</strain>
    </source>
</reference>
<reference evidence="3" key="1">
    <citation type="submission" date="2015-12" db="EMBL/GenBank/DDBJ databases">
        <title>Update maize B73 reference genome by single molecule sequencing technologies.</title>
        <authorList>
            <consortium name="Maize Genome Sequencing Project"/>
            <person name="Ware D."/>
        </authorList>
    </citation>
    <scope>NUCLEOTIDE SEQUENCE [LARGE SCALE GENOMIC DNA]</scope>
    <source>
        <strain evidence="3">cv. B73</strain>
    </source>
</reference>
<feature type="region of interest" description="Disordered" evidence="1">
    <location>
        <begin position="28"/>
        <end position="52"/>
    </location>
</feature>
<accession>A0A804MMS6</accession>
<feature type="compositionally biased region" description="Basic and acidic residues" evidence="1">
    <location>
        <begin position="28"/>
        <end position="49"/>
    </location>
</feature>
<dbReference type="Proteomes" id="UP000007305">
    <property type="component" value="Chromosome 2"/>
</dbReference>
<proteinExistence type="predicted"/>
<evidence type="ECO:0000313" key="2">
    <source>
        <dbReference type="EnsemblPlants" id="Zm00001eb098160_P001"/>
    </source>
</evidence>
<name>A0A804MMS6_MAIZE</name>
<sequence>RGGITQTKILRLFRSSRGLASFRVADRARNNLSHQKPESLHGARADERGGGLGVEQLQRGAARLDAPWRLVLVDGAALADQQVHERVEGAGFHQPYLQW</sequence>
<dbReference type="EnsemblPlants" id="Zm00001eb098160_T001">
    <property type="protein sequence ID" value="Zm00001eb098160_P001"/>
    <property type="gene ID" value="Zm00001eb098160"/>
</dbReference>
<evidence type="ECO:0000313" key="3">
    <source>
        <dbReference type="Proteomes" id="UP000007305"/>
    </source>
</evidence>
<organism evidence="2 3">
    <name type="scientific">Zea mays</name>
    <name type="common">Maize</name>
    <dbReference type="NCBI Taxonomy" id="4577"/>
    <lineage>
        <taxon>Eukaryota</taxon>
        <taxon>Viridiplantae</taxon>
        <taxon>Streptophyta</taxon>
        <taxon>Embryophyta</taxon>
        <taxon>Tracheophyta</taxon>
        <taxon>Spermatophyta</taxon>
        <taxon>Magnoliopsida</taxon>
        <taxon>Liliopsida</taxon>
        <taxon>Poales</taxon>
        <taxon>Poaceae</taxon>
        <taxon>PACMAD clade</taxon>
        <taxon>Panicoideae</taxon>
        <taxon>Andropogonodae</taxon>
        <taxon>Andropogoneae</taxon>
        <taxon>Tripsacinae</taxon>
        <taxon>Zea</taxon>
    </lineage>
</organism>
<reference evidence="2" key="2">
    <citation type="submission" date="2019-07" db="EMBL/GenBank/DDBJ databases">
        <authorList>
            <person name="Seetharam A."/>
            <person name="Woodhouse M."/>
            <person name="Cannon E."/>
        </authorList>
    </citation>
    <scope>NUCLEOTIDE SEQUENCE [LARGE SCALE GENOMIC DNA]</scope>
    <source>
        <strain evidence="2">cv. B73</strain>
    </source>
</reference>
<evidence type="ECO:0000256" key="1">
    <source>
        <dbReference type="SAM" id="MobiDB-lite"/>
    </source>
</evidence>
<dbReference type="Gramene" id="Zm00001eb098160_T001">
    <property type="protein sequence ID" value="Zm00001eb098160_P001"/>
    <property type="gene ID" value="Zm00001eb098160"/>
</dbReference>
<keyword evidence="3" id="KW-1185">Reference proteome</keyword>